<feature type="region of interest" description="Disordered" evidence="1">
    <location>
        <begin position="1"/>
        <end position="107"/>
    </location>
</feature>
<dbReference type="EMBL" id="JAODAN010000007">
    <property type="protein sequence ID" value="KAK1923140.1"/>
    <property type="molecule type" value="Genomic_DNA"/>
</dbReference>
<dbReference type="Proteomes" id="UP001182556">
    <property type="component" value="Unassembled WGS sequence"/>
</dbReference>
<evidence type="ECO:0000256" key="1">
    <source>
        <dbReference type="SAM" id="MobiDB-lite"/>
    </source>
</evidence>
<keyword evidence="3" id="KW-1185">Reference proteome</keyword>
<dbReference type="AlphaFoldDB" id="A0AAD9FKY0"/>
<gene>
    <name evidence="2" type="ORF">DB88DRAFT_335571</name>
</gene>
<proteinExistence type="predicted"/>
<feature type="compositionally biased region" description="Polar residues" evidence="1">
    <location>
        <begin position="78"/>
        <end position="88"/>
    </location>
</feature>
<reference evidence="2" key="1">
    <citation type="submission" date="2023-02" db="EMBL/GenBank/DDBJ databases">
        <title>Identification and recombinant expression of a fungal hydrolase from Papiliotrema laurentii that hydrolyzes apple cutin and clears colloidal polyester polyurethane.</title>
        <authorList>
            <consortium name="DOE Joint Genome Institute"/>
            <person name="Roman V.A."/>
            <person name="Bojanowski C."/>
            <person name="Crable B.R."/>
            <person name="Wagner D.N."/>
            <person name="Hung C.S."/>
            <person name="Nadeau L.J."/>
            <person name="Schratz L."/>
            <person name="Haridas S."/>
            <person name="Pangilinan J."/>
            <person name="Lipzen A."/>
            <person name="Na H."/>
            <person name="Yan M."/>
            <person name="Ng V."/>
            <person name="Grigoriev I.V."/>
            <person name="Spatafora J.W."/>
            <person name="Barlow D."/>
            <person name="Biffinger J."/>
            <person name="Kelley-Loughnane N."/>
            <person name="Varaljay V.A."/>
            <person name="Crookes-Goodson W.J."/>
        </authorList>
    </citation>
    <scope>NUCLEOTIDE SEQUENCE</scope>
    <source>
        <strain evidence="2">5307AH</strain>
    </source>
</reference>
<sequence>MNAFRTLPILHRPSRPASPAPPSTQATTATAQPHSTLGLGVVQTASEPGKPRSRSLSRQVTDKVGNGVSISMGPPLTKKTSPPGSRSATPRPPQSPLPGANENGLAPQTGYMDVLGLRLNETVNRACAGVDFKAKKGFKKDAGWSVGESVIKELPYPPNDAYLIRAVLRTSVRSLSIYITRLESILLPAITDPSFVAPLNLSPTPTAHPLNPVQYFALSVAHSAWQTCEALEQTLETGDWPRYVSEALRPVMDKLDLVVGKVVQPLMLGLKRDLIAALNRTEGCSPPGGKSVGLAHTPAPVIGPIVPIAKEASTNGMGRLTKEPSGSGTSRAAHLPVPVVLQHFASKVEGARKVFEIIARPCADDGEGWVTGVVVAVIWKGMSLISEKELGTPSARPPSPSSVTKALSGLKVDKESQMISPSPSLGGVTAKLTTILPSRAASRGPSPPRTSSRWDPMTHALLSLEGLVKRLVCGLVEPALAPPHHADEPPAPEHIAREALFEALEALMSFRTVSAAMIGENAPARLLASSRRIRDDIDDEAEEALDDAMEDMPTVTLLTVLLRKANCALSHLPVTEKGPSPIDLRIKTPAEIWGWTIAEYERQALSGFASAEEWGKRVALALKPEIERVMGALAGLTAKGVEGSEKGTLKEVQEAQTWVRCLGVTCEARVDVHVPMAT</sequence>
<organism evidence="2 3">
    <name type="scientific">Papiliotrema laurentii</name>
    <name type="common">Cryptococcus laurentii</name>
    <dbReference type="NCBI Taxonomy" id="5418"/>
    <lineage>
        <taxon>Eukaryota</taxon>
        <taxon>Fungi</taxon>
        <taxon>Dikarya</taxon>
        <taxon>Basidiomycota</taxon>
        <taxon>Agaricomycotina</taxon>
        <taxon>Tremellomycetes</taxon>
        <taxon>Tremellales</taxon>
        <taxon>Rhynchogastremaceae</taxon>
        <taxon>Papiliotrema</taxon>
    </lineage>
</organism>
<protein>
    <submittedName>
        <fullName evidence="2">Uncharacterized protein</fullName>
    </submittedName>
</protein>
<evidence type="ECO:0000313" key="2">
    <source>
        <dbReference type="EMBL" id="KAK1923140.1"/>
    </source>
</evidence>
<comment type="caution">
    <text evidence="2">The sequence shown here is derived from an EMBL/GenBank/DDBJ whole genome shotgun (WGS) entry which is preliminary data.</text>
</comment>
<evidence type="ECO:0000313" key="3">
    <source>
        <dbReference type="Proteomes" id="UP001182556"/>
    </source>
</evidence>
<feature type="compositionally biased region" description="Low complexity" evidence="1">
    <location>
        <begin position="23"/>
        <end position="36"/>
    </location>
</feature>
<accession>A0AAD9FKY0</accession>
<name>A0AAD9FKY0_PAPLA</name>